<proteinExistence type="predicted"/>
<feature type="non-terminal residue" evidence="2">
    <location>
        <position position="127"/>
    </location>
</feature>
<gene>
    <name evidence="2" type="ORF">V8G54_003693</name>
</gene>
<protein>
    <submittedName>
        <fullName evidence="2">Uncharacterized protein</fullName>
    </submittedName>
</protein>
<dbReference type="EMBL" id="CP144700">
    <property type="protein sequence ID" value="WVZ25149.1"/>
    <property type="molecule type" value="Genomic_DNA"/>
</dbReference>
<sequence length="127" mass="14504">KTFPNFSAFSSLRLHTFRPLPSAFPPPSHSSQHLPFAFSFSLCLYFFHINFSFASPFLLHVAFCIFSTLTLFQPQCPSAPAATGLHRKLLELGWNDKLRGGDCRAGNHRFDLIELKRRRRHLKGLSN</sequence>
<keyword evidence="3" id="KW-1185">Reference proteome</keyword>
<dbReference type="AlphaFoldDB" id="A0AAQ3SAD4"/>
<evidence type="ECO:0000256" key="1">
    <source>
        <dbReference type="SAM" id="Phobius"/>
    </source>
</evidence>
<name>A0AAQ3SAD4_VIGMU</name>
<keyword evidence="1" id="KW-0812">Transmembrane</keyword>
<dbReference type="Proteomes" id="UP001374535">
    <property type="component" value="Chromosome 1"/>
</dbReference>
<keyword evidence="1" id="KW-1133">Transmembrane helix</keyword>
<keyword evidence="1" id="KW-0472">Membrane</keyword>
<evidence type="ECO:0000313" key="3">
    <source>
        <dbReference type="Proteomes" id="UP001374535"/>
    </source>
</evidence>
<accession>A0AAQ3SAD4</accession>
<feature type="transmembrane region" description="Helical" evidence="1">
    <location>
        <begin position="36"/>
        <end position="59"/>
    </location>
</feature>
<organism evidence="2 3">
    <name type="scientific">Vigna mungo</name>
    <name type="common">Black gram</name>
    <name type="synonym">Phaseolus mungo</name>
    <dbReference type="NCBI Taxonomy" id="3915"/>
    <lineage>
        <taxon>Eukaryota</taxon>
        <taxon>Viridiplantae</taxon>
        <taxon>Streptophyta</taxon>
        <taxon>Embryophyta</taxon>
        <taxon>Tracheophyta</taxon>
        <taxon>Spermatophyta</taxon>
        <taxon>Magnoliopsida</taxon>
        <taxon>eudicotyledons</taxon>
        <taxon>Gunneridae</taxon>
        <taxon>Pentapetalae</taxon>
        <taxon>rosids</taxon>
        <taxon>fabids</taxon>
        <taxon>Fabales</taxon>
        <taxon>Fabaceae</taxon>
        <taxon>Papilionoideae</taxon>
        <taxon>50 kb inversion clade</taxon>
        <taxon>NPAAA clade</taxon>
        <taxon>indigoferoid/millettioid clade</taxon>
        <taxon>Phaseoleae</taxon>
        <taxon>Vigna</taxon>
    </lineage>
</organism>
<evidence type="ECO:0000313" key="2">
    <source>
        <dbReference type="EMBL" id="WVZ25149.1"/>
    </source>
</evidence>
<reference evidence="2 3" key="1">
    <citation type="journal article" date="2023" name="Life. Sci Alliance">
        <title>Evolutionary insights into 3D genome organization and epigenetic landscape of Vigna mungo.</title>
        <authorList>
            <person name="Junaid A."/>
            <person name="Singh B."/>
            <person name="Bhatia S."/>
        </authorList>
    </citation>
    <scope>NUCLEOTIDE SEQUENCE [LARGE SCALE GENOMIC DNA]</scope>
    <source>
        <strain evidence="2">Urdbean</strain>
    </source>
</reference>